<accession>A0A645HM14</accession>
<feature type="transmembrane region" description="Helical" evidence="1">
    <location>
        <begin position="109"/>
        <end position="136"/>
    </location>
</feature>
<dbReference type="Gene3D" id="1.20.1640.10">
    <property type="entry name" value="Multidrug efflux transporter AcrB transmembrane domain"/>
    <property type="match status" value="1"/>
</dbReference>
<dbReference type="PANTHER" id="PTHR32063:SF16">
    <property type="entry name" value="CATION EFFLUX SYSTEM (ACRB_ACRD_ACRF FAMILY)"/>
    <property type="match status" value="1"/>
</dbReference>
<reference evidence="2" key="1">
    <citation type="submission" date="2019-08" db="EMBL/GenBank/DDBJ databases">
        <authorList>
            <person name="Kucharzyk K."/>
            <person name="Murdoch R.W."/>
            <person name="Higgins S."/>
            <person name="Loffler F."/>
        </authorList>
    </citation>
    <scope>NUCLEOTIDE SEQUENCE</scope>
</reference>
<dbReference type="GO" id="GO:0042910">
    <property type="term" value="F:xenobiotic transmembrane transporter activity"/>
    <property type="evidence" value="ECO:0007669"/>
    <property type="project" value="TreeGrafter"/>
</dbReference>
<keyword evidence="1" id="KW-0472">Membrane</keyword>
<feature type="transmembrane region" description="Helical" evidence="1">
    <location>
        <begin position="33"/>
        <end position="61"/>
    </location>
</feature>
<protein>
    <submittedName>
        <fullName evidence="2">Swarming motility protein SwrC</fullName>
    </submittedName>
</protein>
<gene>
    <name evidence="2" type="primary">swrC_17</name>
    <name evidence="2" type="ORF">SDC9_187613</name>
</gene>
<dbReference type="EMBL" id="VSSQ01096274">
    <property type="protein sequence ID" value="MPN40078.1"/>
    <property type="molecule type" value="Genomic_DNA"/>
</dbReference>
<comment type="caution">
    <text evidence="2">The sequence shown here is derived from an EMBL/GenBank/DDBJ whole genome shotgun (WGS) entry which is preliminary data.</text>
</comment>
<proteinExistence type="predicted"/>
<keyword evidence="1" id="KW-0812">Transmembrane</keyword>
<dbReference type="PANTHER" id="PTHR32063">
    <property type="match status" value="1"/>
</dbReference>
<dbReference type="SUPFAM" id="SSF82866">
    <property type="entry name" value="Multidrug efflux transporter AcrB transmembrane domain"/>
    <property type="match status" value="1"/>
</dbReference>
<dbReference type="GO" id="GO:0005886">
    <property type="term" value="C:plasma membrane"/>
    <property type="evidence" value="ECO:0007669"/>
    <property type="project" value="TreeGrafter"/>
</dbReference>
<evidence type="ECO:0000313" key="2">
    <source>
        <dbReference type="EMBL" id="MPN40078.1"/>
    </source>
</evidence>
<sequence length="144" mass="15404">MMCAIPLTLIGIAPGFWLLNALGTDTVGGYTSPIFFTATGMIGMIALGGIVIRNSIVLLEFIQESQARGMPLREAISISGAVRFRPIMLTAITTLMGAWPITLDPIFSGLAWALIFGLAASTLFTMIVIPAIYLLISDKKEVVK</sequence>
<keyword evidence="1" id="KW-1133">Transmembrane helix</keyword>
<dbReference type="Pfam" id="PF00873">
    <property type="entry name" value="ACR_tran"/>
    <property type="match status" value="1"/>
</dbReference>
<dbReference type="AlphaFoldDB" id="A0A645HM14"/>
<dbReference type="InterPro" id="IPR001036">
    <property type="entry name" value="Acrflvin-R"/>
</dbReference>
<organism evidence="2">
    <name type="scientific">bioreactor metagenome</name>
    <dbReference type="NCBI Taxonomy" id="1076179"/>
    <lineage>
        <taxon>unclassified sequences</taxon>
        <taxon>metagenomes</taxon>
        <taxon>ecological metagenomes</taxon>
    </lineage>
</organism>
<evidence type="ECO:0000256" key="1">
    <source>
        <dbReference type="SAM" id="Phobius"/>
    </source>
</evidence>
<name>A0A645HM14_9ZZZZ</name>
<feature type="transmembrane region" description="Helical" evidence="1">
    <location>
        <begin position="82"/>
        <end position="103"/>
    </location>
</feature>